<dbReference type="InterPro" id="IPR012349">
    <property type="entry name" value="Split_barrel_FMN-bd"/>
</dbReference>
<dbReference type="PANTHER" id="PTHR42815">
    <property type="entry name" value="FAD-BINDING, PUTATIVE (AFU_ORTHOLOGUE AFUA_6G07600)-RELATED"/>
    <property type="match status" value="1"/>
</dbReference>
<accession>A0A6G6W912</accession>
<dbReference type="Proteomes" id="UP000502996">
    <property type="component" value="Chromosome"/>
</dbReference>
<dbReference type="AlphaFoldDB" id="A0A6G6W912"/>
<proteinExistence type="predicted"/>
<keyword evidence="2" id="KW-1185">Reference proteome</keyword>
<dbReference type="KEGG" id="nano:G5V58_02675"/>
<dbReference type="PANTHER" id="PTHR42815:SF2">
    <property type="entry name" value="FAD-BINDING, PUTATIVE (AFU_ORTHOLOGUE AFUA_6G07600)-RELATED"/>
    <property type="match status" value="1"/>
</dbReference>
<dbReference type="EMBL" id="CP049257">
    <property type="protein sequence ID" value="QIG41828.1"/>
    <property type="molecule type" value="Genomic_DNA"/>
</dbReference>
<evidence type="ECO:0000313" key="2">
    <source>
        <dbReference type="Proteomes" id="UP000502996"/>
    </source>
</evidence>
<dbReference type="Gene3D" id="2.30.110.10">
    <property type="entry name" value="Electron Transport, Fmn-binding Protein, Chain A"/>
    <property type="match status" value="1"/>
</dbReference>
<reference evidence="1 2" key="1">
    <citation type="submission" date="2020-02" db="EMBL/GenBank/DDBJ databases">
        <title>Full genome sequence of Nocardioides sp. R-3366.</title>
        <authorList>
            <person name="Im W.-T."/>
        </authorList>
    </citation>
    <scope>NUCLEOTIDE SEQUENCE [LARGE SCALE GENOMIC DNA]</scope>
    <source>
        <strain evidence="1 2">R-3366</strain>
    </source>
</reference>
<organism evidence="1 2">
    <name type="scientific">Nocardioides anomalus</name>
    <dbReference type="NCBI Taxonomy" id="2712223"/>
    <lineage>
        <taxon>Bacteria</taxon>
        <taxon>Bacillati</taxon>
        <taxon>Actinomycetota</taxon>
        <taxon>Actinomycetes</taxon>
        <taxon>Propionibacteriales</taxon>
        <taxon>Nocardioidaceae</taxon>
        <taxon>Nocardioides</taxon>
    </lineage>
</organism>
<gene>
    <name evidence="1" type="ORF">G5V58_02675</name>
</gene>
<name>A0A6G6W912_9ACTN</name>
<protein>
    <submittedName>
        <fullName evidence="1">Pyridoxamine 5'-phosphate oxidase</fullName>
    </submittedName>
</protein>
<sequence length="273" mass="28403">MACIREYGGDVFHEGELTVQRRAGVEADAARLEGMLAPADLRGGLAQFLAGRTYAALAARDGDDRLWVAPVSGPPGFLEPTGATTLAVHAAPAPGDALHGLPADQPVGLIVLEYVARRRARVNGRLVAAGPDGLLVEVAEAFGNCPRHIPPRPLALAAPADGSVLDDDLVAAVDTFVLGTSHPERGADASHRGGPPGFLRRESAHVLVWDDLPGNQMFTSLGNLAVDPAAALLLVHPGTGRRQQLSGTASVRWDVPGSATGRQVAFEVERVVG</sequence>
<evidence type="ECO:0000313" key="1">
    <source>
        <dbReference type="EMBL" id="QIG41828.1"/>
    </source>
</evidence>